<dbReference type="OrthoDB" id="422005at2759"/>
<evidence type="ECO:0000313" key="3">
    <source>
        <dbReference type="Proteomes" id="UP000674318"/>
    </source>
</evidence>
<feature type="compositionally biased region" description="Gly residues" evidence="1">
    <location>
        <begin position="831"/>
        <end position="840"/>
    </location>
</feature>
<feature type="region of interest" description="Disordered" evidence="1">
    <location>
        <begin position="652"/>
        <end position="690"/>
    </location>
</feature>
<reference evidence="2 3" key="1">
    <citation type="submission" date="2021-02" db="EMBL/GenBank/DDBJ databases">
        <title>Porcisia hertigi Genome sequencing and assembly.</title>
        <authorList>
            <person name="Almutairi H."/>
            <person name="Gatherer D."/>
        </authorList>
    </citation>
    <scope>NUCLEOTIDE SEQUENCE [LARGE SCALE GENOMIC DNA]</scope>
    <source>
        <strain evidence="2 3">C119</strain>
    </source>
</reference>
<evidence type="ECO:0000256" key="1">
    <source>
        <dbReference type="SAM" id="MobiDB-lite"/>
    </source>
</evidence>
<dbReference type="AlphaFoldDB" id="A0A836LHA6"/>
<organism evidence="2 3">
    <name type="scientific">Porcisia hertigi</name>
    <dbReference type="NCBI Taxonomy" id="2761500"/>
    <lineage>
        <taxon>Eukaryota</taxon>
        <taxon>Discoba</taxon>
        <taxon>Euglenozoa</taxon>
        <taxon>Kinetoplastea</taxon>
        <taxon>Metakinetoplastina</taxon>
        <taxon>Trypanosomatida</taxon>
        <taxon>Trypanosomatidae</taxon>
        <taxon>Leishmaniinae</taxon>
        <taxon>Porcisia</taxon>
    </lineage>
</organism>
<feature type="region of interest" description="Disordered" evidence="1">
    <location>
        <begin position="807"/>
        <end position="845"/>
    </location>
</feature>
<sequence length="866" mass="88817">MPPTLTSKNIFDVVFELLPADSFIETGPATLKEELMLEAAGMLGSNGSGTAGQRGAQQAGSSAVNRTNGGAGATSYRRHLLSSAFVAATAAMVRSIGSSASAAVPEDLPGAVTPGERRHAPPPEADILDGENLEDMPSSPYSAEAAAPPPPAYAAVPSASVGVLSGSLFRRVDDEVDAPGVSHLTWEHQRSRRAQARRDGDGDATEVERAFDMQMDTEDDAVREATKYASYVAEMQAVEEAHTGQQGRFSQQPVGGGGPLDPRGAHSGVRVTGAGIELGTSVGDGSGGSCNSHVGGDAAAAKMATAPKAISVADELTMATASGGLMAGGASSAAVSGARSQAGGVVHSGLSADRSATGVPLPQQPFALSTGAPQRGGTLTAAEQLARMPPGLDHVYTGACVMYRHQKSFGFVSPDIGGPDVYFVSDSIALSFTKLALRAFYLRNGMPVPQSIAAAYRLGAAKESTAAPVEDRTPIDGTSRGVVDAATSSNANSTTLAQVSSPTSAITGVTAEVSVAGEGQAEVGGAVPAQHGALGVTPGLAPPLEGMSDRVSIPPTTAEELAWAEKAASLLTTATAQLLQYQCEQGIGGGIRVGDRLSFVVTRNHAGRGGSGRLLRAEFIRGVPAVELAMPLEQSWFYPLFPGAIGRKTHTPYGAPSMPAPPPFSSPSSLSGEGGGAPVPPTANSLASLPSASPTLARYTGCVRTYDAEEQRGYICCDESGGNAGGNSAPDVIFHTHSVLWDLARCPPPKRKVKEGMRLAYSVCGTERNGKYIATLITTPDGEPFCEENMTFAENVLPFFMPEASGVGRRRGRGEEGGGVGSSHAVMGMDTGTGPGAEGAGGDRKRVKAAEDDMLLLYAEDDYPFM</sequence>
<proteinExistence type="predicted"/>
<evidence type="ECO:0000313" key="2">
    <source>
        <dbReference type="EMBL" id="KAG5509885.1"/>
    </source>
</evidence>
<feature type="compositionally biased region" description="Low complexity" evidence="1">
    <location>
        <begin position="137"/>
        <end position="146"/>
    </location>
</feature>
<accession>A0A836LHA6</accession>
<gene>
    <name evidence="2" type="ORF">JKF63_07530</name>
</gene>
<feature type="region of interest" description="Disordered" evidence="1">
    <location>
        <begin position="98"/>
        <end position="150"/>
    </location>
</feature>
<dbReference type="GeneID" id="94293544"/>
<feature type="compositionally biased region" description="Low complexity" evidence="1">
    <location>
        <begin position="53"/>
        <end position="63"/>
    </location>
</feature>
<feature type="region of interest" description="Disordered" evidence="1">
    <location>
        <begin position="48"/>
        <end position="71"/>
    </location>
</feature>
<keyword evidence="3" id="KW-1185">Reference proteome</keyword>
<comment type="caution">
    <text evidence="2">The sequence shown here is derived from an EMBL/GenBank/DDBJ whole genome shotgun (WGS) entry which is preliminary data.</text>
</comment>
<dbReference type="KEGG" id="phet:94293544"/>
<dbReference type="RefSeq" id="XP_067758892.1">
    <property type="nucleotide sequence ID" value="XM_067903467.1"/>
</dbReference>
<dbReference type="Proteomes" id="UP000674318">
    <property type="component" value="Unassembled WGS sequence"/>
</dbReference>
<dbReference type="EMBL" id="JAFJZO010000012">
    <property type="protein sequence ID" value="KAG5509885.1"/>
    <property type="molecule type" value="Genomic_DNA"/>
</dbReference>
<protein>
    <submittedName>
        <fullName evidence="2">Uncharacterized protein</fullName>
    </submittedName>
</protein>
<name>A0A836LHA6_9TRYP</name>